<dbReference type="Proteomes" id="UP000887565">
    <property type="component" value="Unplaced"/>
</dbReference>
<evidence type="ECO:0000313" key="2">
    <source>
        <dbReference type="WBParaSite" id="nRc.2.0.1.t09382-RA"/>
    </source>
</evidence>
<dbReference type="AlphaFoldDB" id="A0A915I5H0"/>
<evidence type="ECO:0000313" key="1">
    <source>
        <dbReference type="Proteomes" id="UP000887565"/>
    </source>
</evidence>
<keyword evidence="1" id="KW-1185">Reference proteome</keyword>
<name>A0A915I5H0_ROMCU</name>
<dbReference type="WBParaSite" id="nRc.2.0.1.t09382-RA">
    <property type="protein sequence ID" value="nRc.2.0.1.t09382-RA"/>
    <property type="gene ID" value="nRc.2.0.1.g09382"/>
</dbReference>
<proteinExistence type="predicted"/>
<protein>
    <submittedName>
        <fullName evidence="2">Uncharacterized protein</fullName>
    </submittedName>
</protein>
<sequence length="39" mass="4485">MFVKGQHSNPACSRNFTSSDRPLYKFKALFADCDVKMED</sequence>
<organism evidence="1 2">
    <name type="scientific">Romanomermis culicivorax</name>
    <name type="common">Nematode worm</name>
    <dbReference type="NCBI Taxonomy" id="13658"/>
    <lineage>
        <taxon>Eukaryota</taxon>
        <taxon>Metazoa</taxon>
        <taxon>Ecdysozoa</taxon>
        <taxon>Nematoda</taxon>
        <taxon>Enoplea</taxon>
        <taxon>Dorylaimia</taxon>
        <taxon>Mermithida</taxon>
        <taxon>Mermithoidea</taxon>
        <taxon>Mermithidae</taxon>
        <taxon>Romanomermis</taxon>
    </lineage>
</organism>
<accession>A0A915I5H0</accession>
<reference evidence="2" key="1">
    <citation type="submission" date="2022-11" db="UniProtKB">
        <authorList>
            <consortium name="WormBaseParasite"/>
        </authorList>
    </citation>
    <scope>IDENTIFICATION</scope>
</reference>